<reference evidence="3" key="1">
    <citation type="submission" date="2016-05" db="EMBL/GenBank/DDBJ databases">
        <title>Genome sequence of Lactobacillus helveticus FAM8105.</title>
        <authorList>
            <person name="Ahrens C."/>
            <person name="Schmid M."/>
        </authorList>
    </citation>
    <scope>NUCLEOTIDE SEQUENCE [LARGE SCALE GENOMIC DNA]</scope>
    <source>
        <strain evidence="3">FAM8105</strain>
    </source>
</reference>
<gene>
    <name evidence="2" type="ORF">IMAU30003_00179</name>
    <name evidence="1" type="ORF">Lh8105_07175</name>
</gene>
<dbReference type="Proteomes" id="UP000651333">
    <property type="component" value="Unassembled WGS sequence"/>
</dbReference>
<dbReference type="Proteomes" id="UP000234562">
    <property type="component" value="Chromosome"/>
</dbReference>
<dbReference type="EMBL" id="CP015496">
    <property type="protein sequence ID" value="AUI74566.1"/>
    <property type="molecule type" value="Genomic_DNA"/>
</dbReference>
<dbReference type="AlphaFoldDB" id="A0A2V4E9H7"/>
<protein>
    <submittedName>
        <fullName evidence="2">Uncharacterized protein</fullName>
    </submittedName>
</protein>
<reference evidence="2" key="3">
    <citation type="submission" date="2019-09" db="EMBL/GenBank/DDBJ databases">
        <title>Comparative genomic analysis of Lactobacillus helveticus.</title>
        <authorList>
            <person name="Zhang H."/>
            <person name="Chen Y."/>
            <person name="Zhong Z."/>
        </authorList>
    </citation>
    <scope>NUCLEOTIDE SEQUENCE</scope>
    <source>
        <strain evidence="2">IMAU30003</strain>
    </source>
</reference>
<dbReference type="EMBL" id="WCHB01000003">
    <property type="protein sequence ID" value="NRO33950.1"/>
    <property type="molecule type" value="Genomic_DNA"/>
</dbReference>
<proteinExistence type="predicted"/>
<name>A0A2V4E9H7_LACHE</name>
<evidence type="ECO:0000313" key="1">
    <source>
        <dbReference type="EMBL" id="AUI74566.1"/>
    </source>
</evidence>
<evidence type="ECO:0000313" key="3">
    <source>
        <dbReference type="Proteomes" id="UP000234562"/>
    </source>
</evidence>
<organism evidence="2 4">
    <name type="scientific">Lactobacillus helveticus</name>
    <name type="common">Lactobacillus suntoryeus</name>
    <dbReference type="NCBI Taxonomy" id="1587"/>
    <lineage>
        <taxon>Bacteria</taxon>
        <taxon>Bacillati</taxon>
        <taxon>Bacillota</taxon>
        <taxon>Bacilli</taxon>
        <taxon>Lactobacillales</taxon>
        <taxon>Lactobacillaceae</taxon>
        <taxon>Lactobacillus</taxon>
    </lineage>
</organism>
<reference evidence="1" key="2">
    <citation type="journal article" date="2018" name="Front. Microbiol.">
        <title>Comparative Genomics of Completely Sequenced Lactobacillus helveticus Genomes Provides Insights into Strain-Specific Genes and Resolves Metagenomics Data Down to the Strain Level.</title>
        <authorList>
            <person name="Schmid M."/>
            <person name="Muri J."/>
            <person name="Melidis D."/>
            <person name="Varadarajan A.R."/>
            <person name="Somerville V."/>
            <person name="Wicki A."/>
            <person name="Moser A."/>
            <person name="Bourqui M."/>
            <person name="Wenzel C."/>
            <person name="Eugster-Meier E."/>
            <person name="Frey J.E."/>
            <person name="Irmler S."/>
            <person name="Ahrens C.H."/>
        </authorList>
    </citation>
    <scope>NUCLEOTIDE SEQUENCE</scope>
    <source>
        <strain evidence="1">FAM8105</strain>
    </source>
</reference>
<dbReference type="RefSeq" id="WP_101853898.1">
    <property type="nucleotide sequence ID" value="NZ_CP015496.1"/>
</dbReference>
<accession>A0A2V4E9H7</accession>
<sequence length="193" mass="22734">MTVQEIEEIKKVDEIMFNLQNFTDPQKALLQAGEFLKELNLIEDQTNIEEIIQAYTDNLHKQLAKIIQRKAVSFNWTTWEYLRKYADEDGIQVEEHFKEYALIVLRFNDQLTAWRNEMDGQNYRILAQNLDHDRSNIHDFCLMDIKLLDRLADINKQEPFGMSQKTNPDRPDFGQAIVKACCENTCKILASFK</sequence>
<evidence type="ECO:0000313" key="4">
    <source>
        <dbReference type="Proteomes" id="UP000651333"/>
    </source>
</evidence>
<evidence type="ECO:0000313" key="2">
    <source>
        <dbReference type="EMBL" id="NRO33950.1"/>
    </source>
</evidence>
<dbReference type="Gene3D" id="1.10.287.800">
    <property type="entry name" value="protein ne1242"/>
    <property type="match status" value="1"/>
</dbReference>